<dbReference type="InterPro" id="IPR058593">
    <property type="entry name" value="ARB_07466-like_C"/>
</dbReference>
<gene>
    <name evidence="2" type="ORF">FHR38_001923</name>
</gene>
<protein>
    <recommendedName>
        <fullName evidence="1">ARB-07466-like C-terminal domain-containing protein</fullName>
    </recommendedName>
</protein>
<accession>A0A7W7WNT2</accession>
<dbReference type="RefSeq" id="WP_184534322.1">
    <property type="nucleotide sequence ID" value="NZ_JACHJW010000001.1"/>
</dbReference>
<name>A0A7W7WNT2_9ACTN</name>
<proteinExistence type="predicted"/>
<organism evidence="2 3">
    <name type="scientific">Micromonospora polyrhachis</name>
    <dbReference type="NCBI Taxonomy" id="1282883"/>
    <lineage>
        <taxon>Bacteria</taxon>
        <taxon>Bacillati</taxon>
        <taxon>Actinomycetota</taxon>
        <taxon>Actinomycetes</taxon>
        <taxon>Micromonosporales</taxon>
        <taxon>Micromonosporaceae</taxon>
        <taxon>Micromonospora</taxon>
    </lineage>
</organism>
<dbReference type="Pfam" id="PF26571">
    <property type="entry name" value="VldE"/>
    <property type="match status" value="1"/>
</dbReference>
<sequence>MRNANTLGVLYVIWHRQVWTSAAGWYYYSGAGDDPSSDNTNHVHDSVY</sequence>
<comment type="caution">
    <text evidence="2">The sequence shown here is derived from an EMBL/GenBank/DDBJ whole genome shotgun (WGS) entry which is preliminary data.</text>
</comment>
<feature type="domain" description="ARB-07466-like C-terminal" evidence="1">
    <location>
        <begin position="1"/>
        <end position="35"/>
    </location>
</feature>
<evidence type="ECO:0000313" key="2">
    <source>
        <dbReference type="EMBL" id="MBB4958190.1"/>
    </source>
</evidence>
<dbReference type="EMBL" id="JACHJW010000001">
    <property type="protein sequence ID" value="MBB4958190.1"/>
    <property type="molecule type" value="Genomic_DNA"/>
</dbReference>
<dbReference type="Proteomes" id="UP000578819">
    <property type="component" value="Unassembled WGS sequence"/>
</dbReference>
<evidence type="ECO:0000259" key="1">
    <source>
        <dbReference type="Pfam" id="PF26571"/>
    </source>
</evidence>
<dbReference type="AlphaFoldDB" id="A0A7W7WNT2"/>
<reference evidence="2 3" key="1">
    <citation type="submission" date="2020-08" db="EMBL/GenBank/DDBJ databases">
        <title>Sequencing the genomes of 1000 actinobacteria strains.</title>
        <authorList>
            <person name="Klenk H.-P."/>
        </authorList>
    </citation>
    <scope>NUCLEOTIDE SEQUENCE [LARGE SCALE GENOMIC DNA]</scope>
    <source>
        <strain evidence="2 3">DSM 45886</strain>
    </source>
</reference>
<evidence type="ECO:0000313" key="3">
    <source>
        <dbReference type="Proteomes" id="UP000578819"/>
    </source>
</evidence>
<keyword evidence="3" id="KW-1185">Reference proteome</keyword>